<dbReference type="InterPro" id="IPR029063">
    <property type="entry name" value="SAM-dependent_MTases_sf"/>
</dbReference>
<accession>A0ABP4EY37</accession>
<dbReference type="Gene3D" id="3.40.50.150">
    <property type="entry name" value="Vaccinia Virus protein VP39"/>
    <property type="match status" value="1"/>
</dbReference>
<dbReference type="PANTHER" id="PTHR40036">
    <property type="entry name" value="MACROCIN O-METHYLTRANSFERASE"/>
    <property type="match status" value="1"/>
</dbReference>
<evidence type="ECO:0000313" key="2">
    <source>
        <dbReference type="Proteomes" id="UP001499979"/>
    </source>
</evidence>
<dbReference type="PANTHER" id="PTHR40036:SF1">
    <property type="entry name" value="MACROCIN O-METHYLTRANSFERASE"/>
    <property type="match status" value="1"/>
</dbReference>
<dbReference type="InterPro" id="IPR008884">
    <property type="entry name" value="TylF_MeTrfase"/>
</dbReference>
<dbReference type="SUPFAM" id="SSF53335">
    <property type="entry name" value="S-adenosyl-L-methionine-dependent methyltransferases"/>
    <property type="match status" value="1"/>
</dbReference>
<name>A0ABP4EY37_9ACTN</name>
<sequence>MPGKIAEIFASSPDELEIRLANLPRYMRRAHVTRFAALYELFKLVLPVKGSVVECGVFRGFSLMTFAQLSAALEPTNLTRRIYGFDTFSGFPTVSDADLPAATGARAGDLAADSYDELCRLLEVYDSDRFLGHISKVSLVKGDVNETIPRFVAENQHLVVSLLFLDLDLHEPTVTALRNFLPRMPKGSVLAFDELDNPIWPGETMALLEELGLGGLELRRFEFDPYIGYAVL</sequence>
<dbReference type="RefSeq" id="WP_343907968.1">
    <property type="nucleotide sequence ID" value="NZ_BAAAJE010000012.1"/>
</dbReference>
<dbReference type="Pfam" id="PF05711">
    <property type="entry name" value="TylF"/>
    <property type="match status" value="1"/>
</dbReference>
<evidence type="ECO:0008006" key="3">
    <source>
        <dbReference type="Google" id="ProtNLM"/>
    </source>
</evidence>
<protein>
    <recommendedName>
        <fullName evidence="3">dTDP-6-deoxy-L-hexose 3-O-methyltransferase</fullName>
    </recommendedName>
</protein>
<comment type="caution">
    <text evidence="1">The sequence shown here is derived from an EMBL/GenBank/DDBJ whole genome shotgun (WGS) entry which is preliminary data.</text>
</comment>
<keyword evidence="2" id="KW-1185">Reference proteome</keyword>
<reference evidence="2" key="1">
    <citation type="journal article" date="2019" name="Int. J. Syst. Evol. Microbiol.">
        <title>The Global Catalogue of Microorganisms (GCM) 10K type strain sequencing project: providing services to taxonomists for standard genome sequencing and annotation.</title>
        <authorList>
            <consortium name="The Broad Institute Genomics Platform"/>
            <consortium name="The Broad Institute Genome Sequencing Center for Infectious Disease"/>
            <person name="Wu L."/>
            <person name="Ma J."/>
        </authorList>
    </citation>
    <scope>NUCLEOTIDE SEQUENCE [LARGE SCALE GENOMIC DNA]</scope>
    <source>
        <strain evidence="2">JCM 11813</strain>
    </source>
</reference>
<organism evidence="1 2">
    <name type="scientific">Nocardioides aquiterrae</name>
    <dbReference type="NCBI Taxonomy" id="203799"/>
    <lineage>
        <taxon>Bacteria</taxon>
        <taxon>Bacillati</taxon>
        <taxon>Actinomycetota</taxon>
        <taxon>Actinomycetes</taxon>
        <taxon>Propionibacteriales</taxon>
        <taxon>Nocardioidaceae</taxon>
        <taxon>Nocardioides</taxon>
    </lineage>
</organism>
<dbReference type="Proteomes" id="UP001499979">
    <property type="component" value="Unassembled WGS sequence"/>
</dbReference>
<gene>
    <name evidence="1" type="ORF">GCM10009606_25780</name>
</gene>
<evidence type="ECO:0000313" key="1">
    <source>
        <dbReference type="EMBL" id="GAA1145537.1"/>
    </source>
</evidence>
<proteinExistence type="predicted"/>
<dbReference type="EMBL" id="BAAAJE010000012">
    <property type="protein sequence ID" value="GAA1145537.1"/>
    <property type="molecule type" value="Genomic_DNA"/>
</dbReference>